<gene>
    <name evidence="2" type="ORF">MNBD_GAMMA19-115</name>
</gene>
<reference evidence="2" key="1">
    <citation type="submission" date="2018-06" db="EMBL/GenBank/DDBJ databases">
        <authorList>
            <person name="Zhirakovskaya E."/>
        </authorList>
    </citation>
    <scope>NUCLEOTIDE SEQUENCE</scope>
</reference>
<dbReference type="EMBL" id="UOFV01000549">
    <property type="protein sequence ID" value="VAX05745.1"/>
    <property type="molecule type" value="Genomic_DNA"/>
</dbReference>
<accession>A0A3B1BHU1</accession>
<dbReference type="Pfam" id="PF25218">
    <property type="entry name" value="TseH"/>
    <property type="match status" value="1"/>
</dbReference>
<dbReference type="InterPro" id="IPR057382">
    <property type="entry name" value="TseH"/>
</dbReference>
<organism evidence="2">
    <name type="scientific">hydrothermal vent metagenome</name>
    <dbReference type="NCBI Taxonomy" id="652676"/>
    <lineage>
        <taxon>unclassified sequences</taxon>
        <taxon>metagenomes</taxon>
        <taxon>ecological metagenomes</taxon>
    </lineage>
</organism>
<protein>
    <recommendedName>
        <fullName evidence="1">Type VI secretion system effector TseH-like domain-containing protein</fullName>
    </recommendedName>
</protein>
<dbReference type="AlphaFoldDB" id="A0A3B1BHU1"/>
<feature type="domain" description="Type VI secretion system effector TseH-like" evidence="1">
    <location>
        <begin position="5"/>
        <end position="165"/>
    </location>
</feature>
<proteinExistence type="predicted"/>
<evidence type="ECO:0000259" key="1">
    <source>
        <dbReference type="Pfam" id="PF25218"/>
    </source>
</evidence>
<sequence length="211" mass="24371">MKDIVIPIVFPDYRIPIHVSKAEFDLFPYVNFDNFTIPEYKDRFSNLGHAGVLFISGKSGITKYYEYGRYDPPANLGLVQKIKNLPDVTIKDGKLDYTSLKKTLQKISKESGQSGRIQGVFIEIDNKFEAMLEYAQRRKSQNAFAKRKPYDLIFNSCIHFVKDITKIAGVDTPWMIDPRPNSYIGEFRDDYPDLDYNKKNNQLIIEGDGTY</sequence>
<evidence type="ECO:0000313" key="2">
    <source>
        <dbReference type="EMBL" id="VAX05745.1"/>
    </source>
</evidence>
<name>A0A3B1BHU1_9ZZZZ</name>